<evidence type="ECO:0000313" key="8">
    <source>
        <dbReference type="Proteomes" id="UP000054166"/>
    </source>
</evidence>
<dbReference type="GO" id="GO:0051213">
    <property type="term" value="F:dioxygenase activity"/>
    <property type="evidence" value="ECO:0007669"/>
    <property type="project" value="UniProtKB-KW"/>
</dbReference>
<keyword evidence="2 6" id="KW-0479">Metal-binding</keyword>
<organism evidence="7 8">
    <name type="scientific">Piloderma croceum (strain F 1598)</name>
    <dbReference type="NCBI Taxonomy" id="765440"/>
    <lineage>
        <taxon>Eukaryota</taxon>
        <taxon>Fungi</taxon>
        <taxon>Dikarya</taxon>
        <taxon>Basidiomycota</taxon>
        <taxon>Agaricomycotina</taxon>
        <taxon>Agaricomycetes</taxon>
        <taxon>Agaricomycetidae</taxon>
        <taxon>Atheliales</taxon>
        <taxon>Atheliaceae</taxon>
        <taxon>Piloderma</taxon>
    </lineage>
</organism>
<dbReference type="GO" id="GO:0006979">
    <property type="term" value="P:response to oxidative stress"/>
    <property type="evidence" value="ECO:0007669"/>
    <property type="project" value="InterPro"/>
</dbReference>
<keyword evidence="5 6" id="KW-0408">Iron</keyword>
<name>A0A0C3ASF2_PILCF</name>
<evidence type="ECO:0000256" key="5">
    <source>
        <dbReference type="ARBA" id="ARBA00023004"/>
    </source>
</evidence>
<dbReference type="CDD" id="cd09817">
    <property type="entry name" value="linoleate_diol_synthase_like"/>
    <property type="match status" value="1"/>
</dbReference>
<evidence type="ECO:0000256" key="2">
    <source>
        <dbReference type="ARBA" id="ARBA00022723"/>
    </source>
</evidence>
<proteinExistence type="predicted"/>
<dbReference type="InterPro" id="IPR036396">
    <property type="entry name" value="Cyt_P450_sf"/>
</dbReference>
<evidence type="ECO:0000256" key="1">
    <source>
        <dbReference type="ARBA" id="ARBA00022617"/>
    </source>
</evidence>
<dbReference type="GO" id="GO:0020037">
    <property type="term" value="F:heme binding"/>
    <property type="evidence" value="ECO:0007669"/>
    <property type="project" value="InterPro"/>
</dbReference>
<dbReference type="SUPFAM" id="SSF48113">
    <property type="entry name" value="Heme-dependent peroxidases"/>
    <property type="match status" value="1"/>
</dbReference>
<dbReference type="HOGENOM" id="CLU_002329_0_0_1"/>
<keyword evidence="8" id="KW-1185">Reference proteome</keyword>
<dbReference type="GO" id="GO:0006631">
    <property type="term" value="P:fatty acid metabolic process"/>
    <property type="evidence" value="ECO:0007669"/>
    <property type="project" value="UniProtKB-ARBA"/>
</dbReference>
<dbReference type="Pfam" id="PF03098">
    <property type="entry name" value="An_peroxidase"/>
    <property type="match status" value="1"/>
</dbReference>
<dbReference type="PANTHER" id="PTHR11903">
    <property type="entry name" value="PROSTAGLANDIN G/H SYNTHASE"/>
    <property type="match status" value="1"/>
</dbReference>
<keyword evidence="3" id="KW-0223">Dioxygenase</keyword>
<reference evidence="7 8" key="1">
    <citation type="submission" date="2014-04" db="EMBL/GenBank/DDBJ databases">
        <authorList>
            <consortium name="DOE Joint Genome Institute"/>
            <person name="Kuo A."/>
            <person name="Tarkka M."/>
            <person name="Buscot F."/>
            <person name="Kohler A."/>
            <person name="Nagy L.G."/>
            <person name="Floudas D."/>
            <person name="Copeland A."/>
            <person name="Barry K.W."/>
            <person name="Cichocki N."/>
            <person name="Veneault-Fourrey C."/>
            <person name="LaButti K."/>
            <person name="Lindquist E.A."/>
            <person name="Lipzen A."/>
            <person name="Lundell T."/>
            <person name="Morin E."/>
            <person name="Murat C."/>
            <person name="Sun H."/>
            <person name="Tunlid A."/>
            <person name="Henrissat B."/>
            <person name="Grigoriev I.V."/>
            <person name="Hibbett D.S."/>
            <person name="Martin F."/>
            <person name="Nordberg H.P."/>
            <person name="Cantor M.N."/>
            <person name="Hua S.X."/>
        </authorList>
    </citation>
    <scope>NUCLEOTIDE SEQUENCE [LARGE SCALE GENOMIC DNA]</scope>
    <source>
        <strain evidence="7 8">F 1598</strain>
    </source>
</reference>
<dbReference type="Gene3D" id="1.10.640.10">
    <property type="entry name" value="Haem peroxidase domain superfamily, animal type"/>
    <property type="match status" value="1"/>
</dbReference>
<evidence type="ECO:0000256" key="6">
    <source>
        <dbReference type="PIRSR" id="PIRSR619791-2"/>
    </source>
</evidence>
<dbReference type="GO" id="GO:0004497">
    <property type="term" value="F:monooxygenase activity"/>
    <property type="evidence" value="ECO:0007669"/>
    <property type="project" value="InterPro"/>
</dbReference>
<keyword evidence="4" id="KW-0560">Oxidoreductase</keyword>
<dbReference type="GO" id="GO:0005506">
    <property type="term" value="F:iron ion binding"/>
    <property type="evidence" value="ECO:0007669"/>
    <property type="project" value="InterPro"/>
</dbReference>
<accession>A0A0C3ASF2</accession>
<keyword evidence="1 6" id="KW-0349">Heme</keyword>
<dbReference type="AlphaFoldDB" id="A0A0C3ASF2"/>
<dbReference type="InterPro" id="IPR037120">
    <property type="entry name" value="Haem_peroxidase_sf_animal"/>
</dbReference>
<dbReference type="InterPro" id="IPR034812">
    <property type="entry name" value="Ppo-like_N"/>
</dbReference>
<feature type="binding site" description="axial binding residue" evidence="6">
    <location>
        <position position="383"/>
    </location>
    <ligand>
        <name>heme b</name>
        <dbReference type="ChEBI" id="CHEBI:60344"/>
    </ligand>
    <ligandPart>
        <name>Fe</name>
        <dbReference type="ChEBI" id="CHEBI:18248"/>
    </ligandPart>
</feature>
<dbReference type="PRINTS" id="PR00457">
    <property type="entry name" value="ANPEROXIDASE"/>
</dbReference>
<dbReference type="InterPro" id="IPR019791">
    <property type="entry name" value="Haem_peroxidase_animal"/>
</dbReference>
<dbReference type="GO" id="GO:0016705">
    <property type="term" value="F:oxidoreductase activity, acting on paired donors, with incorporation or reduction of molecular oxygen"/>
    <property type="evidence" value="ECO:0007669"/>
    <property type="project" value="InterPro"/>
</dbReference>
<dbReference type="PANTHER" id="PTHR11903:SF37">
    <property type="entry name" value="PSI-PRODUCING OXYGENASE A"/>
    <property type="match status" value="1"/>
</dbReference>
<dbReference type="SUPFAM" id="SSF48264">
    <property type="entry name" value="Cytochrome P450"/>
    <property type="match status" value="1"/>
</dbReference>
<reference evidence="8" key="2">
    <citation type="submission" date="2015-01" db="EMBL/GenBank/DDBJ databases">
        <title>Evolutionary Origins and Diversification of the Mycorrhizal Mutualists.</title>
        <authorList>
            <consortium name="DOE Joint Genome Institute"/>
            <consortium name="Mycorrhizal Genomics Consortium"/>
            <person name="Kohler A."/>
            <person name="Kuo A."/>
            <person name="Nagy L.G."/>
            <person name="Floudas D."/>
            <person name="Copeland A."/>
            <person name="Barry K.W."/>
            <person name="Cichocki N."/>
            <person name="Veneault-Fourrey C."/>
            <person name="LaButti K."/>
            <person name="Lindquist E.A."/>
            <person name="Lipzen A."/>
            <person name="Lundell T."/>
            <person name="Morin E."/>
            <person name="Murat C."/>
            <person name="Riley R."/>
            <person name="Ohm R."/>
            <person name="Sun H."/>
            <person name="Tunlid A."/>
            <person name="Henrissat B."/>
            <person name="Grigoriev I.V."/>
            <person name="Hibbett D.S."/>
            <person name="Martin F."/>
        </authorList>
    </citation>
    <scope>NUCLEOTIDE SEQUENCE [LARGE SCALE GENOMIC DNA]</scope>
    <source>
        <strain evidence="8">F 1598</strain>
    </source>
</reference>
<dbReference type="InterPro" id="IPR010255">
    <property type="entry name" value="Haem_peroxidase_sf"/>
</dbReference>
<dbReference type="InParanoid" id="A0A0C3ASF2"/>
<dbReference type="InterPro" id="IPR050783">
    <property type="entry name" value="Oxylipin_biosynth_metab"/>
</dbReference>
<dbReference type="EMBL" id="KN833030">
    <property type="protein sequence ID" value="KIM76858.1"/>
    <property type="molecule type" value="Genomic_DNA"/>
</dbReference>
<evidence type="ECO:0008006" key="9">
    <source>
        <dbReference type="Google" id="ProtNLM"/>
    </source>
</evidence>
<dbReference type="GO" id="GO:0004601">
    <property type="term" value="F:peroxidase activity"/>
    <property type="evidence" value="ECO:0007669"/>
    <property type="project" value="InterPro"/>
</dbReference>
<dbReference type="PROSITE" id="PS50292">
    <property type="entry name" value="PEROXIDASE_3"/>
    <property type="match status" value="1"/>
</dbReference>
<dbReference type="OrthoDB" id="823504at2759"/>
<protein>
    <recommendedName>
        <fullName evidence="9">Heme peroxidase</fullName>
    </recommendedName>
</protein>
<evidence type="ECO:0000256" key="3">
    <source>
        <dbReference type="ARBA" id="ARBA00022964"/>
    </source>
</evidence>
<sequence>MSGFVSREATLLHRSREPLDLHGGRSTSDLLTKAVKDLENLVQRGSPISPSDIPAFIDAAKHLSTVGLDDRKFLLEDLLTLMARLPDGSTLAAQLQQIIIDILYKDLPHPPSSYLALPNPASSVGPPSKVKYAFRSADGSNYNPLFPTMGQANSPYARSVPSTNFVPSSALPDAGLVFDALLRREKFEVHPGGISSLFFAFADLIIHSIFNTKYPDFTINQASSYLDLSILYGRSDQEVNSVRRRDGTGMLWNDVFADARLLDMPPSVCALLVLFNRNHNYVAQKILDINEWGTYKKNPVPTDKEKCLTQDDEIFHRARLVNCGLFMQIILGDYVGAILGLVRDGLSWRLNPLETFRALDHELVPQGQGNTVSIEFNLMYRWHACISEQDTKWTEARFNKIFKGKDFSTLTVDDLINAARTITPKADVKEWTFGNLKRDGNGKFYDGALAEILQNATGWSAAAFQARGTPEVLRVVEILSIEQGREWGTCSLNEFRKFMGLRPYSNFKEWNPNPEIYTAAEALYTDIDNLELHVGLQAEETKFPMPGAGLCPGYSISRAILADAVCLTRGDRFLTVDFTPFNYTSWGYQDCQFGEDDGSYTGMLTKLLFRTLPDYYPADSAFAFFPFLVPPFAKDSLAKLPESPVHKYNWSWPAAPKDLIVATSYQDVGTVLVDTENFQSGSDEKIKKITNDVILYKRTVQKLLFSDQNIRTWVHCFQYMSVLLIREKSIKHVGSALKYVDIVKDVINLLPVYWLADEILGLEMKTKNNPRGIYTDQHLYERFANVGNYVYMNTDPGNDWRLREASHKTARHFIERIKGHLLRLSGSILSVDGISDTLIGFLAGRNNSDGFLKQLLADRRTHPAEQIAASLFSEVVPTTALYSKAVAHVVNYYLDENQTEARQDIARLSTFRTPESEARILVYVREALRLDPLVSGVIRTVVADTHLSGGTKVKAGDRVVACVAEANLDKNVFGRDPVYNRTPVENAGIIGIEPYGLLSTRFFELTITQVLGVIFNLKDLRRAPGQSGKFNRFMQKSHYGYQERVYIDPQGRLSPYPASLVVQYTV</sequence>
<dbReference type="STRING" id="765440.A0A0C3ASF2"/>
<dbReference type="Gene3D" id="1.10.630.10">
    <property type="entry name" value="Cytochrome P450"/>
    <property type="match status" value="1"/>
</dbReference>
<evidence type="ECO:0000313" key="7">
    <source>
        <dbReference type="EMBL" id="KIM76858.1"/>
    </source>
</evidence>
<gene>
    <name evidence="7" type="ORF">PILCRDRAFT_825837</name>
</gene>
<evidence type="ECO:0000256" key="4">
    <source>
        <dbReference type="ARBA" id="ARBA00023002"/>
    </source>
</evidence>
<dbReference type="Proteomes" id="UP000054166">
    <property type="component" value="Unassembled WGS sequence"/>
</dbReference>